<proteinExistence type="predicted"/>
<evidence type="ECO:0000313" key="2">
    <source>
        <dbReference type="EMBL" id="CAE0125358.1"/>
    </source>
</evidence>
<gene>
    <name evidence="2" type="ORF">HERI1096_LOCUS25530</name>
</gene>
<reference evidence="2" key="1">
    <citation type="submission" date="2021-01" db="EMBL/GenBank/DDBJ databases">
        <authorList>
            <person name="Corre E."/>
            <person name="Pelletier E."/>
            <person name="Niang G."/>
            <person name="Scheremetjew M."/>
            <person name="Finn R."/>
            <person name="Kale V."/>
            <person name="Holt S."/>
            <person name="Cochrane G."/>
            <person name="Meng A."/>
            <person name="Brown T."/>
            <person name="Cohen L."/>
        </authorList>
    </citation>
    <scope>NUCLEOTIDE SEQUENCE</scope>
    <source>
        <strain evidence="2">CCMP281</strain>
    </source>
</reference>
<keyword evidence="1" id="KW-0812">Transmembrane</keyword>
<accession>A0A7S3B5X7</accession>
<keyword evidence="1" id="KW-1133">Transmembrane helix</keyword>
<evidence type="ECO:0000256" key="1">
    <source>
        <dbReference type="SAM" id="Phobius"/>
    </source>
</evidence>
<dbReference type="AlphaFoldDB" id="A0A7S3B5X7"/>
<keyword evidence="1" id="KW-0472">Membrane</keyword>
<name>A0A7S3B5X7_9EUKA</name>
<dbReference type="EMBL" id="HBHX01046131">
    <property type="protein sequence ID" value="CAE0125358.1"/>
    <property type="molecule type" value="Transcribed_RNA"/>
</dbReference>
<sequence length="122" mass="12297">MNINNNGAVDFNAVKAAFEGCYATMGVTCAEVGGLWDGEKYYSGNGAAATPSNAATMYSAAPCVDASTSTSSDDGMSAGAIVGIIIAAGFSVLMLGCVLFMIKQEKAGKPMFYAIGTVKPGA</sequence>
<feature type="transmembrane region" description="Helical" evidence="1">
    <location>
        <begin position="78"/>
        <end position="102"/>
    </location>
</feature>
<protein>
    <submittedName>
        <fullName evidence="2">Uncharacterized protein</fullName>
    </submittedName>
</protein>
<organism evidence="2">
    <name type="scientific">Haptolina ericina</name>
    <dbReference type="NCBI Taxonomy" id="156174"/>
    <lineage>
        <taxon>Eukaryota</taxon>
        <taxon>Haptista</taxon>
        <taxon>Haptophyta</taxon>
        <taxon>Prymnesiophyceae</taxon>
        <taxon>Prymnesiales</taxon>
        <taxon>Prymnesiaceae</taxon>
        <taxon>Haptolina</taxon>
    </lineage>
</organism>